<dbReference type="EMBL" id="KZ678138">
    <property type="protein sequence ID" value="PSN64468.1"/>
    <property type="molecule type" value="Genomic_DNA"/>
</dbReference>
<proteinExistence type="predicted"/>
<accession>A0A2T2NHF7</accession>
<name>A0A2T2NHF7_CORCC</name>
<evidence type="ECO:0000313" key="1">
    <source>
        <dbReference type="EMBL" id="PSN64468.1"/>
    </source>
</evidence>
<dbReference type="AlphaFoldDB" id="A0A2T2NHF7"/>
<sequence length="131" mass="15062">MAPLHRRPHPRGTSCTASRSVTRNLLTSFSCKVVANIHYPQPSPQIPTESDYAKHHPDPPKSHRILVSTTWLYQICTLLSTTRTVSGPWRRRNMRAEPSLSYPDISPSQIRRVYIEPWLKKVTLHVLQTRA</sequence>
<evidence type="ECO:0000313" key="2">
    <source>
        <dbReference type="Proteomes" id="UP000240883"/>
    </source>
</evidence>
<gene>
    <name evidence="1" type="ORF">BS50DRAFT_74789</name>
</gene>
<protein>
    <submittedName>
        <fullName evidence="1">Uncharacterized protein</fullName>
    </submittedName>
</protein>
<reference evidence="1 2" key="1">
    <citation type="journal article" date="2018" name="Front. Microbiol.">
        <title>Genome-Wide Analysis of Corynespora cassiicola Leaf Fall Disease Putative Effectors.</title>
        <authorList>
            <person name="Lopez D."/>
            <person name="Ribeiro S."/>
            <person name="Label P."/>
            <person name="Fumanal B."/>
            <person name="Venisse J.S."/>
            <person name="Kohler A."/>
            <person name="de Oliveira R.R."/>
            <person name="Labutti K."/>
            <person name="Lipzen A."/>
            <person name="Lail K."/>
            <person name="Bauer D."/>
            <person name="Ohm R.A."/>
            <person name="Barry K.W."/>
            <person name="Spatafora J."/>
            <person name="Grigoriev I.V."/>
            <person name="Martin F.M."/>
            <person name="Pujade-Renaud V."/>
        </authorList>
    </citation>
    <scope>NUCLEOTIDE SEQUENCE [LARGE SCALE GENOMIC DNA]</scope>
    <source>
        <strain evidence="1 2">Philippines</strain>
    </source>
</reference>
<organism evidence="1 2">
    <name type="scientific">Corynespora cassiicola Philippines</name>
    <dbReference type="NCBI Taxonomy" id="1448308"/>
    <lineage>
        <taxon>Eukaryota</taxon>
        <taxon>Fungi</taxon>
        <taxon>Dikarya</taxon>
        <taxon>Ascomycota</taxon>
        <taxon>Pezizomycotina</taxon>
        <taxon>Dothideomycetes</taxon>
        <taxon>Pleosporomycetidae</taxon>
        <taxon>Pleosporales</taxon>
        <taxon>Corynesporascaceae</taxon>
        <taxon>Corynespora</taxon>
    </lineage>
</organism>
<dbReference type="Proteomes" id="UP000240883">
    <property type="component" value="Unassembled WGS sequence"/>
</dbReference>
<keyword evidence="2" id="KW-1185">Reference proteome</keyword>